<protein>
    <submittedName>
        <fullName evidence="4">NAD-dependent epimerase/dehydratase family protein</fullName>
    </submittedName>
</protein>
<feature type="domain" description="NAD-dependent epimerase/dehydratase" evidence="3">
    <location>
        <begin position="3"/>
        <end position="209"/>
    </location>
</feature>
<gene>
    <name evidence="4" type="ORF">HHL11_25430</name>
</gene>
<dbReference type="Gene3D" id="3.90.25.10">
    <property type="entry name" value="UDP-galactose 4-epimerase, domain 1"/>
    <property type="match status" value="1"/>
</dbReference>
<organism evidence="4 5">
    <name type="scientific">Ramlibacter agri</name>
    <dbReference type="NCBI Taxonomy" id="2728837"/>
    <lineage>
        <taxon>Bacteria</taxon>
        <taxon>Pseudomonadati</taxon>
        <taxon>Pseudomonadota</taxon>
        <taxon>Betaproteobacteria</taxon>
        <taxon>Burkholderiales</taxon>
        <taxon>Comamonadaceae</taxon>
        <taxon>Ramlibacter</taxon>
    </lineage>
</organism>
<dbReference type="InterPro" id="IPR036291">
    <property type="entry name" value="NAD(P)-bd_dom_sf"/>
</dbReference>
<dbReference type="AlphaFoldDB" id="A0A848HF06"/>
<dbReference type="Pfam" id="PF01370">
    <property type="entry name" value="Epimerase"/>
    <property type="match status" value="1"/>
</dbReference>
<dbReference type="InterPro" id="IPR001509">
    <property type="entry name" value="Epimerase_deHydtase"/>
</dbReference>
<accession>A0A848HF06</accession>
<name>A0A848HF06_9BURK</name>
<dbReference type="RefSeq" id="WP_169421411.1">
    <property type="nucleotide sequence ID" value="NZ_JABBFX010000003.1"/>
</dbReference>
<evidence type="ECO:0000256" key="1">
    <source>
        <dbReference type="ARBA" id="ARBA00022857"/>
    </source>
</evidence>
<evidence type="ECO:0000313" key="4">
    <source>
        <dbReference type="EMBL" id="NML47113.1"/>
    </source>
</evidence>
<keyword evidence="2" id="KW-0119">Carbohydrate metabolism</keyword>
<keyword evidence="1" id="KW-0521">NADP</keyword>
<dbReference type="PANTHER" id="PTHR43103">
    <property type="entry name" value="NUCLEOSIDE-DIPHOSPHATE-SUGAR EPIMERASE"/>
    <property type="match status" value="1"/>
</dbReference>
<proteinExistence type="predicted"/>
<keyword evidence="5" id="KW-1185">Reference proteome</keyword>
<evidence type="ECO:0000256" key="2">
    <source>
        <dbReference type="ARBA" id="ARBA00023277"/>
    </source>
</evidence>
<sequence>MHIVVTGANGFVGQALVASLREARSLAGQPITRLTALDTAFAGAAPAEFERQLAGSIANPASVATAFEPPVDVVFHLASIPGGTAEHNYELARDVNLGGTTLLLEAARAQALRGGRAPVFVFASTIGIFASPLPAQVDDDTPAGPGMSYGAQKLVGEILVSDFSRRGWVDGRSVRLPGVLARPPARTGQMSAFMSDMIRELGAGRPITLPVRPEASTWASSLPSIVDNLLHAASVPAERLGTRRSFTLPTLHFSFAQLVAAIGAVRGEDVSALATWQPEARIEALFGSFPPIVTPAADAAGFRNDGSLENLVRRATQFG</sequence>
<dbReference type="EMBL" id="JABBFX010000003">
    <property type="protein sequence ID" value="NML47113.1"/>
    <property type="molecule type" value="Genomic_DNA"/>
</dbReference>
<dbReference type="Gene3D" id="3.40.50.720">
    <property type="entry name" value="NAD(P)-binding Rossmann-like Domain"/>
    <property type="match status" value="1"/>
</dbReference>
<dbReference type="PANTHER" id="PTHR43103:SF3">
    <property type="entry name" value="ADP-L-GLYCERO-D-MANNO-HEPTOSE-6-EPIMERASE"/>
    <property type="match status" value="1"/>
</dbReference>
<reference evidence="4 5" key="1">
    <citation type="submission" date="2020-04" db="EMBL/GenBank/DDBJ databases">
        <title>Ramlibacter sp. G-1-2-2 isolated from soil.</title>
        <authorList>
            <person name="Dahal R.H."/>
        </authorList>
    </citation>
    <scope>NUCLEOTIDE SEQUENCE [LARGE SCALE GENOMIC DNA]</scope>
    <source>
        <strain evidence="4 5">G-1-2-2</strain>
    </source>
</reference>
<dbReference type="SUPFAM" id="SSF51735">
    <property type="entry name" value="NAD(P)-binding Rossmann-fold domains"/>
    <property type="match status" value="1"/>
</dbReference>
<comment type="caution">
    <text evidence="4">The sequence shown here is derived from an EMBL/GenBank/DDBJ whole genome shotgun (WGS) entry which is preliminary data.</text>
</comment>
<evidence type="ECO:0000259" key="3">
    <source>
        <dbReference type="Pfam" id="PF01370"/>
    </source>
</evidence>
<dbReference type="Proteomes" id="UP000541185">
    <property type="component" value="Unassembled WGS sequence"/>
</dbReference>
<evidence type="ECO:0000313" key="5">
    <source>
        <dbReference type="Proteomes" id="UP000541185"/>
    </source>
</evidence>